<proteinExistence type="predicted"/>
<accession>A0A8S5SPI1</accession>
<name>A0A8S5SPI1_9CAUD</name>
<protein>
    <submittedName>
        <fullName evidence="2">DNA polymerase II small subunit</fullName>
    </submittedName>
</protein>
<organism evidence="2">
    <name type="scientific">Siphoviridae sp. ctqSm5</name>
    <dbReference type="NCBI Taxonomy" id="2827949"/>
    <lineage>
        <taxon>Viruses</taxon>
        <taxon>Duplodnaviria</taxon>
        <taxon>Heunggongvirae</taxon>
        <taxon>Uroviricota</taxon>
        <taxon>Caudoviricetes</taxon>
    </lineage>
</organism>
<evidence type="ECO:0000313" key="2">
    <source>
        <dbReference type="EMBL" id="DAF52715.1"/>
    </source>
</evidence>
<dbReference type="SUPFAM" id="SSF56300">
    <property type="entry name" value="Metallo-dependent phosphatases"/>
    <property type="match status" value="1"/>
</dbReference>
<sequence length="416" mass="47491">MNNFYGVEKRSNETDFEFCLRVCMAKHNKEIDADWSEIVESFPILNQVHRDTLRKNFVGKMGVGEVVKFYEDKIANMVVEVQPSQAQEDLLLELEMKKIELQKERVKISTLRNELNKTIREESRKELFYANIRDAVVSNPLEPVQFDICYEQQPSKEYLLTFADVHYGSTFDAGINKYSPEICQERFNQLFSETVELIEEEGINHLYIASLGDLIQGVLRLSDVKLNSISMIEQVMGIARLVANFLNQLSQYCKITYLHVINANHSELRLLGSKSGELQEDVELLIGSYIKDLLVLNNRVEVIIGDDSVMDINLCGYNIGLTHGQHIKNKESYIKDLSATRHKHYDFLILGHIHHYSCVTVSTTQDGNPTQVISVPSVVGSCPYSQKIMKTSPSGALLLCFKENHGKINTYELNLK</sequence>
<dbReference type="InterPro" id="IPR029052">
    <property type="entry name" value="Metallo-depent_PP-like"/>
</dbReference>
<reference evidence="2" key="1">
    <citation type="journal article" date="2021" name="Proc. Natl. Acad. Sci. U.S.A.">
        <title>A Catalog of Tens of Thousands of Viruses from Human Metagenomes Reveals Hidden Associations with Chronic Diseases.</title>
        <authorList>
            <person name="Tisza M.J."/>
            <person name="Buck C.B."/>
        </authorList>
    </citation>
    <scope>NUCLEOTIDE SEQUENCE</scope>
    <source>
        <strain evidence="2">CtqSm5</strain>
    </source>
</reference>
<dbReference type="EMBL" id="BK032642">
    <property type="protein sequence ID" value="DAF52715.1"/>
    <property type="molecule type" value="Genomic_DNA"/>
</dbReference>
<evidence type="ECO:0000256" key="1">
    <source>
        <dbReference type="SAM" id="Coils"/>
    </source>
</evidence>
<keyword evidence="1" id="KW-0175">Coiled coil</keyword>
<dbReference type="Gene3D" id="3.60.21.10">
    <property type="match status" value="1"/>
</dbReference>
<feature type="coiled-coil region" evidence="1">
    <location>
        <begin position="84"/>
        <end position="121"/>
    </location>
</feature>